<organism evidence="12 13">
    <name type="scientific">Ananas comosus</name>
    <name type="common">Pineapple</name>
    <name type="synonym">Ananas ananas</name>
    <dbReference type="NCBI Taxonomy" id="4615"/>
    <lineage>
        <taxon>Eukaryota</taxon>
        <taxon>Viridiplantae</taxon>
        <taxon>Streptophyta</taxon>
        <taxon>Embryophyta</taxon>
        <taxon>Tracheophyta</taxon>
        <taxon>Spermatophyta</taxon>
        <taxon>Magnoliopsida</taxon>
        <taxon>Liliopsida</taxon>
        <taxon>Poales</taxon>
        <taxon>Bromeliaceae</taxon>
        <taxon>Bromelioideae</taxon>
        <taxon>Ananas</taxon>
    </lineage>
</organism>
<dbReference type="AlphaFoldDB" id="A0A6P5FRH9"/>
<keyword evidence="7" id="KW-0862">Zinc</keyword>
<evidence type="ECO:0000256" key="5">
    <source>
        <dbReference type="ARBA" id="ARBA00023163"/>
    </source>
</evidence>
<dbReference type="InterPro" id="IPR045109">
    <property type="entry name" value="LSDs-like"/>
</dbReference>
<dbReference type="GO" id="GO:0031490">
    <property type="term" value="F:chromatin DNA binding"/>
    <property type="evidence" value="ECO:0007669"/>
    <property type="project" value="TreeGrafter"/>
</dbReference>
<feature type="region of interest" description="Disordered" evidence="9">
    <location>
        <begin position="119"/>
        <end position="186"/>
    </location>
</feature>
<dbReference type="Proteomes" id="UP000515123">
    <property type="component" value="Linkage group 9"/>
</dbReference>
<name>A0A6P5FRH9_ANACO</name>
<dbReference type="GO" id="GO:0003712">
    <property type="term" value="F:transcription coregulator activity"/>
    <property type="evidence" value="ECO:0007669"/>
    <property type="project" value="TreeGrafter"/>
</dbReference>
<proteinExistence type="inferred from homology"/>
<dbReference type="RefSeq" id="XP_020095670.1">
    <property type="nucleotide sequence ID" value="XM_020240081.1"/>
</dbReference>
<keyword evidence="3" id="KW-0479">Metal-binding</keyword>
<feature type="compositionally biased region" description="Basic residues" evidence="9">
    <location>
        <begin position="48"/>
        <end position="64"/>
    </location>
</feature>
<dbReference type="InterPro" id="IPR014977">
    <property type="entry name" value="WRC_dom"/>
</dbReference>
<feature type="region of interest" description="Disordered" evidence="9">
    <location>
        <begin position="48"/>
        <end position="98"/>
    </location>
</feature>
<dbReference type="GeneID" id="109715189"/>
<comment type="subcellular location">
    <subcellularLocation>
        <location evidence="1">Nucleus</location>
    </subcellularLocation>
</comment>
<evidence type="ECO:0000256" key="1">
    <source>
        <dbReference type="ARBA" id="ARBA00004123"/>
    </source>
</evidence>
<evidence type="ECO:0000256" key="7">
    <source>
        <dbReference type="PROSITE-ProRule" id="PRU00175"/>
    </source>
</evidence>
<keyword evidence="4" id="KW-0805">Transcription regulation</keyword>
<dbReference type="GO" id="GO:0000785">
    <property type="term" value="C:chromatin"/>
    <property type="evidence" value="ECO:0007669"/>
    <property type="project" value="TreeGrafter"/>
</dbReference>
<keyword evidence="12" id="KW-1185">Reference proteome</keyword>
<evidence type="ECO:0000256" key="3">
    <source>
        <dbReference type="ARBA" id="ARBA00022723"/>
    </source>
</evidence>
<dbReference type="InterPro" id="IPR001841">
    <property type="entry name" value="Znf_RING"/>
</dbReference>
<comment type="similarity">
    <text evidence="2">Belongs to the JARID1 histone demethylase family.</text>
</comment>
<evidence type="ECO:0000313" key="12">
    <source>
        <dbReference type="Proteomes" id="UP000515123"/>
    </source>
</evidence>
<protein>
    <submittedName>
        <fullName evidence="13">Uncharacterized protein LOC109715189</fullName>
    </submittedName>
</protein>
<evidence type="ECO:0000256" key="4">
    <source>
        <dbReference type="ARBA" id="ARBA00023015"/>
    </source>
</evidence>
<evidence type="ECO:0000259" key="10">
    <source>
        <dbReference type="PROSITE" id="PS50089"/>
    </source>
</evidence>
<dbReference type="PROSITE" id="PS51667">
    <property type="entry name" value="WRC"/>
    <property type="match status" value="2"/>
</dbReference>
<dbReference type="GO" id="GO:0000118">
    <property type="term" value="C:histone deacetylase complex"/>
    <property type="evidence" value="ECO:0007669"/>
    <property type="project" value="TreeGrafter"/>
</dbReference>
<evidence type="ECO:0000256" key="9">
    <source>
        <dbReference type="SAM" id="MobiDB-lite"/>
    </source>
</evidence>
<keyword evidence="6" id="KW-0539">Nucleus</keyword>
<comment type="caution">
    <text evidence="8">Lacks conserved residue(s) required for the propagation of feature annotation.</text>
</comment>
<dbReference type="PANTHER" id="PTHR12549">
    <property type="entry name" value="JMJC DOMAIN-CONTAINING HISTONE DEMETHYLATION PROTEIN"/>
    <property type="match status" value="1"/>
</dbReference>
<sequence length="554" mass="63087">MPRRRLPSGDPPVPDDLRCRRADGRQWRCPERALPGISFCEHHHRLSLHVQSKRKPPKPRRAPRRAPPPPPPPPPPDPPEPEVPDDQLRCRRTDGRRWRCSARALPGLSFCEHHDRRIRRNSAQPPPSPEHAPLDPAPRKRRRRSEEHPAAEEAATQRHEERKEGKKRRMTSEAAEEAATPEAKVTRDLPNGVMVISSTSPVHDRKLGFEPGLLVKRPIRSKNVEPVPVATVKIFPGGKRLKKDRIRTCHRCGKSKMARIFRCKSCRKEFFCSSCIKKWYSGMSKMEIKLSCPVCRGSCNCEKCMLRGEKDDVCKDVEDSQATNIKIKYADYLFSHLLPVLGKIKKEHIDELEIEASRQGTKLTAVRLQVVENGRDEIVNCNLCKMPILDFLRSCSKCSYKLCLSCCQKIRGEKLPDKGGADFNKDYTKKSAYNKHVSFLYNETEQNLSSSALRHEINSTLPTSPTLPEWDSKDEGDERIFCPFKEFGGCGECPLSLIYLFPTGWREDLSVGAEKMASSYNHRERKDLSCHCSSQSDNNDKLGRYTVSPEAVAR</sequence>
<evidence type="ECO:0000256" key="2">
    <source>
        <dbReference type="ARBA" id="ARBA00006801"/>
    </source>
</evidence>
<evidence type="ECO:0000259" key="11">
    <source>
        <dbReference type="PROSITE" id="PS51667"/>
    </source>
</evidence>
<reference evidence="13" key="2">
    <citation type="submission" date="2025-08" db="UniProtKB">
        <authorList>
            <consortium name="RefSeq"/>
        </authorList>
    </citation>
    <scope>IDENTIFICATION</scope>
    <source>
        <tissue evidence="13">Leaf</tissue>
    </source>
</reference>
<dbReference type="GO" id="GO:0006357">
    <property type="term" value="P:regulation of transcription by RNA polymerase II"/>
    <property type="evidence" value="ECO:0007669"/>
    <property type="project" value="TreeGrafter"/>
</dbReference>
<accession>A0A6P5FRH9</accession>
<dbReference type="PROSITE" id="PS50089">
    <property type="entry name" value="ZF_RING_2"/>
    <property type="match status" value="1"/>
</dbReference>
<dbReference type="Gramene" id="Aco009127.1.mrna1">
    <property type="protein sequence ID" value="Aco009127.1.mrna1"/>
    <property type="gene ID" value="Aco009127.1.path1"/>
</dbReference>
<evidence type="ECO:0000313" key="13">
    <source>
        <dbReference type="RefSeq" id="XP_020095670.1"/>
    </source>
</evidence>
<feature type="compositionally biased region" description="Basic and acidic residues" evidence="9">
    <location>
        <begin position="86"/>
        <end position="97"/>
    </location>
</feature>
<feature type="domain" description="WRC" evidence="11">
    <location>
        <begin position="13"/>
        <end position="61"/>
    </location>
</feature>
<feature type="domain" description="WRC" evidence="11">
    <location>
        <begin position="84"/>
        <end position="128"/>
    </location>
</feature>
<reference evidence="12" key="1">
    <citation type="journal article" date="2015" name="Nat. Genet.">
        <title>The pineapple genome and the evolution of CAM photosynthesis.</title>
        <authorList>
            <person name="Ming R."/>
            <person name="VanBuren R."/>
            <person name="Wai C.M."/>
            <person name="Tang H."/>
            <person name="Schatz M.C."/>
            <person name="Bowers J.E."/>
            <person name="Lyons E."/>
            <person name="Wang M.L."/>
            <person name="Chen J."/>
            <person name="Biggers E."/>
            <person name="Zhang J."/>
            <person name="Huang L."/>
            <person name="Zhang L."/>
            <person name="Miao W."/>
            <person name="Zhang J."/>
            <person name="Ye Z."/>
            <person name="Miao C."/>
            <person name="Lin Z."/>
            <person name="Wang H."/>
            <person name="Zhou H."/>
            <person name="Yim W.C."/>
            <person name="Priest H.D."/>
            <person name="Zheng C."/>
            <person name="Woodhouse M."/>
            <person name="Edger P.P."/>
            <person name="Guyot R."/>
            <person name="Guo H.B."/>
            <person name="Guo H."/>
            <person name="Zheng G."/>
            <person name="Singh R."/>
            <person name="Sharma A."/>
            <person name="Min X."/>
            <person name="Zheng Y."/>
            <person name="Lee H."/>
            <person name="Gurtowski J."/>
            <person name="Sedlazeck F.J."/>
            <person name="Harkess A."/>
            <person name="McKain M.R."/>
            <person name="Liao Z."/>
            <person name="Fang J."/>
            <person name="Liu J."/>
            <person name="Zhang X."/>
            <person name="Zhang Q."/>
            <person name="Hu W."/>
            <person name="Qin Y."/>
            <person name="Wang K."/>
            <person name="Chen L.Y."/>
            <person name="Shirley N."/>
            <person name="Lin Y.R."/>
            <person name="Liu L.Y."/>
            <person name="Hernandez A.G."/>
            <person name="Wright C.L."/>
            <person name="Bulone V."/>
            <person name="Tuskan G.A."/>
            <person name="Heath K."/>
            <person name="Zee F."/>
            <person name="Moore P.H."/>
            <person name="Sunkar R."/>
            <person name="Leebens-Mack J.H."/>
            <person name="Mockler T."/>
            <person name="Bennetzen J.L."/>
            <person name="Freeling M."/>
            <person name="Sankoff D."/>
            <person name="Paterson A.H."/>
            <person name="Zhu X."/>
            <person name="Yang X."/>
            <person name="Smith J.A."/>
            <person name="Cushman J.C."/>
            <person name="Paull R.E."/>
            <person name="Yu Q."/>
        </authorList>
    </citation>
    <scope>NUCLEOTIDE SEQUENCE [LARGE SCALE GENOMIC DNA]</scope>
    <source>
        <strain evidence="12">cv. F153</strain>
    </source>
</reference>
<feature type="compositionally biased region" description="Pro residues" evidence="9">
    <location>
        <begin position="65"/>
        <end position="78"/>
    </location>
</feature>
<dbReference type="InterPro" id="IPR018866">
    <property type="entry name" value="Znf-4CXXC_R1"/>
</dbReference>
<feature type="domain" description="RING-type" evidence="10">
    <location>
        <begin position="249"/>
        <end position="296"/>
    </location>
</feature>
<evidence type="ECO:0000256" key="6">
    <source>
        <dbReference type="ARBA" id="ARBA00023242"/>
    </source>
</evidence>
<keyword evidence="5" id="KW-0804">Transcription</keyword>
<gene>
    <name evidence="13" type="primary">LOC109715189</name>
</gene>
<feature type="compositionally biased region" description="Basic and acidic residues" evidence="9">
    <location>
        <begin position="144"/>
        <end position="164"/>
    </location>
</feature>
<dbReference type="GO" id="GO:0032454">
    <property type="term" value="F:histone H3K9 demethylase activity"/>
    <property type="evidence" value="ECO:0007669"/>
    <property type="project" value="InterPro"/>
</dbReference>
<dbReference type="PANTHER" id="PTHR12549:SF38">
    <property type="entry name" value="JMJC DOMAIN-CONTAINING HISTONE DEMETHYLASE 2, ISOFORM A"/>
    <property type="match status" value="1"/>
</dbReference>
<dbReference type="OrthoDB" id="1934855at2759"/>
<keyword evidence="7" id="KW-0863">Zinc-finger</keyword>
<evidence type="ECO:0000256" key="8">
    <source>
        <dbReference type="PROSITE-ProRule" id="PRU01002"/>
    </source>
</evidence>
<dbReference type="Pfam" id="PF08879">
    <property type="entry name" value="WRC"/>
    <property type="match status" value="2"/>
</dbReference>
<dbReference type="Pfam" id="PF10497">
    <property type="entry name" value="zf-4CXXC_R1"/>
    <property type="match status" value="1"/>
</dbReference>
<dbReference type="GO" id="GO:0008270">
    <property type="term" value="F:zinc ion binding"/>
    <property type="evidence" value="ECO:0007669"/>
    <property type="project" value="UniProtKB-KW"/>
</dbReference>